<proteinExistence type="predicted"/>
<name>A0A8K0KJ13_LADFU</name>
<reference evidence="3" key="1">
    <citation type="submission" date="2013-04" db="EMBL/GenBank/DDBJ databases">
        <authorList>
            <person name="Qu J."/>
            <person name="Murali S.C."/>
            <person name="Bandaranaike D."/>
            <person name="Bellair M."/>
            <person name="Blankenburg K."/>
            <person name="Chao H."/>
            <person name="Dinh H."/>
            <person name="Doddapaneni H."/>
            <person name="Downs B."/>
            <person name="Dugan-Rocha S."/>
            <person name="Elkadiri S."/>
            <person name="Gnanaolivu R.D."/>
            <person name="Hernandez B."/>
            <person name="Javaid M."/>
            <person name="Jayaseelan J.C."/>
            <person name="Lee S."/>
            <person name="Li M."/>
            <person name="Ming W."/>
            <person name="Munidasa M."/>
            <person name="Muniz J."/>
            <person name="Nguyen L."/>
            <person name="Ongeri F."/>
            <person name="Osuji N."/>
            <person name="Pu L.-L."/>
            <person name="Puazo M."/>
            <person name="Qu C."/>
            <person name="Quiroz J."/>
            <person name="Raj R."/>
            <person name="Weissenberger G."/>
            <person name="Xin Y."/>
            <person name="Zou X."/>
            <person name="Han Y."/>
            <person name="Richards S."/>
            <person name="Worley K."/>
            <person name="Muzny D."/>
            <person name="Gibbs R."/>
        </authorList>
    </citation>
    <scope>NUCLEOTIDE SEQUENCE</scope>
    <source>
        <strain evidence="3">Sampled in the wild</strain>
    </source>
</reference>
<keyword evidence="1" id="KW-0325">Glycoprotein</keyword>
<dbReference type="Gene3D" id="3.40.50.1820">
    <property type="entry name" value="alpha/beta hydrolase"/>
    <property type="match status" value="1"/>
</dbReference>
<dbReference type="EMBL" id="KZ308945">
    <property type="protein sequence ID" value="KAG8235750.1"/>
    <property type="molecule type" value="Genomic_DNA"/>
</dbReference>
<evidence type="ECO:0000313" key="3">
    <source>
        <dbReference type="EMBL" id="KAG8235750.1"/>
    </source>
</evidence>
<keyword evidence="4" id="KW-1185">Reference proteome</keyword>
<evidence type="ECO:0000259" key="2">
    <source>
        <dbReference type="Pfam" id="PF00135"/>
    </source>
</evidence>
<dbReference type="SUPFAM" id="SSF53474">
    <property type="entry name" value="alpha/beta-Hydrolases"/>
    <property type="match status" value="1"/>
</dbReference>
<feature type="domain" description="Carboxylesterase type B" evidence="2">
    <location>
        <begin position="11"/>
        <end position="73"/>
    </location>
</feature>
<evidence type="ECO:0000313" key="4">
    <source>
        <dbReference type="Proteomes" id="UP000792457"/>
    </source>
</evidence>
<comment type="caution">
    <text evidence="3">The sequence shown here is derived from an EMBL/GenBank/DDBJ whole genome shotgun (WGS) entry which is preliminary data.</text>
</comment>
<dbReference type="Proteomes" id="UP000792457">
    <property type="component" value="Unassembled WGS sequence"/>
</dbReference>
<accession>A0A8K0KJ13</accession>
<evidence type="ECO:0000256" key="1">
    <source>
        <dbReference type="ARBA" id="ARBA00023180"/>
    </source>
</evidence>
<dbReference type="AlphaFoldDB" id="A0A8K0KJ13"/>
<sequence>MYLFPQEGITLNAGEKKISQTLTQIWADFVIHGNPAPAMRHINIPAWEPYKKEDDRYLVIANDGIKVAQGFRQQLTITHDNGLEFGHSGGHISSQISLTVLSITAFFMLFR</sequence>
<reference evidence="3" key="2">
    <citation type="submission" date="2017-10" db="EMBL/GenBank/DDBJ databases">
        <title>Ladona fulva Genome sequencing and assembly.</title>
        <authorList>
            <person name="Murali S."/>
            <person name="Richards S."/>
            <person name="Bandaranaike D."/>
            <person name="Bellair M."/>
            <person name="Blankenburg K."/>
            <person name="Chao H."/>
            <person name="Dinh H."/>
            <person name="Doddapaneni H."/>
            <person name="Dugan-Rocha S."/>
            <person name="Elkadiri S."/>
            <person name="Gnanaolivu R."/>
            <person name="Hernandez B."/>
            <person name="Skinner E."/>
            <person name="Javaid M."/>
            <person name="Lee S."/>
            <person name="Li M."/>
            <person name="Ming W."/>
            <person name="Munidasa M."/>
            <person name="Muniz J."/>
            <person name="Nguyen L."/>
            <person name="Hughes D."/>
            <person name="Osuji N."/>
            <person name="Pu L.-L."/>
            <person name="Puazo M."/>
            <person name="Qu C."/>
            <person name="Quiroz J."/>
            <person name="Raj R."/>
            <person name="Weissenberger G."/>
            <person name="Xin Y."/>
            <person name="Zou X."/>
            <person name="Han Y."/>
            <person name="Worley K."/>
            <person name="Muzny D."/>
            <person name="Gibbs R."/>
        </authorList>
    </citation>
    <scope>NUCLEOTIDE SEQUENCE</scope>
    <source>
        <strain evidence="3">Sampled in the wild</strain>
    </source>
</reference>
<dbReference type="InterPro" id="IPR002018">
    <property type="entry name" value="CarbesteraseB"/>
</dbReference>
<gene>
    <name evidence="3" type="ORF">J437_LFUL016165</name>
</gene>
<dbReference type="InterPro" id="IPR029058">
    <property type="entry name" value="AB_hydrolase_fold"/>
</dbReference>
<protein>
    <recommendedName>
        <fullName evidence="2">Carboxylesterase type B domain-containing protein</fullName>
    </recommendedName>
</protein>
<organism evidence="3 4">
    <name type="scientific">Ladona fulva</name>
    <name type="common">Scarce chaser dragonfly</name>
    <name type="synonym">Libellula fulva</name>
    <dbReference type="NCBI Taxonomy" id="123851"/>
    <lineage>
        <taxon>Eukaryota</taxon>
        <taxon>Metazoa</taxon>
        <taxon>Ecdysozoa</taxon>
        <taxon>Arthropoda</taxon>
        <taxon>Hexapoda</taxon>
        <taxon>Insecta</taxon>
        <taxon>Pterygota</taxon>
        <taxon>Palaeoptera</taxon>
        <taxon>Odonata</taxon>
        <taxon>Epiprocta</taxon>
        <taxon>Anisoptera</taxon>
        <taxon>Libelluloidea</taxon>
        <taxon>Libellulidae</taxon>
        <taxon>Ladona</taxon>
    </lineage>
</organism>
<dbReference type="Pfam" id="PF00135">
    <property type="entry name" value="COesterase"/>
    <property type="match status" value="1"/>
</dbReference>